<dbReference type="OrthoDB" id="7238323at2"/>
<dbReference type="PANTHER" id="PTHR34219">
    <property type="entry name" value="IRON-REGULATED INNER MEMBRANE PROTEIN-RELATED"/>
    <property type="match status" value="1"/>
</dbReference>
<proteinExistence type="predicted"/>
<keyword evidence="1" id="KW-0472">Membrane</keyword>
<feature type="transmembrane region" description="Helical" evidence="1">
    <location>
        <begin position="228"/>
        <end position="246"/>
    </location>
</feature>
<reference evidence="2 3" key="1">
    <citation type="submission" date="2016-03" db="EMBL/GenBank/DDBJ databases">
        <authorList>
            <person name="Ploux O."/>
        </authorList>
    </citation>
    <scope>NUCLEOTIDE SEQUENCE [LARGE SCALE GENOMIC DNA]</scope>
    <source>
        <strain evidence="2 3">R-45363</strain>
    </source>
</reference>
<comment type="caution">
    <text evidence="2">The sequence shown here is derived from an EMBL/GenBank/DDBJ whole genome shotgun (WGS) entry which is preliminary data.</text>
</comment>
<evidence type="ECO:0000313" key="2">
    <source>
        <dbReference type="EMBL" id="OAI05277.1"/>
    </source>
</evidence>
<dbReference type="AlphaFoldDB" id="A0A177MHJ6"/>
<organism evidence="2 3">
    <name type="scientific">Methylomonas methanica</name>
    <dbReference type="NCBI Taxonomy" id="421"/>
    <lineage>
        <taxon>Bacteria</taxon>
        <taxon>Pseudomonadati</taxon>
        <taxon>Pseudomonadota</taxon>
        <taxon>Gammaproteobacteria</taxon>
        <taxon>Methylococcales</taxon>
        <taxon>Methylococcaceae</taxon>
        <taxon>Methylomonas</taxon>
    </lineage>
</organism>
<feature type="transmembrane region" description="Helical" evidence="1">
    <location>
        <begin position="12"/>
        <end position="37"/>
    </location>
</feature>
<evidence type="ECO:0000313" key="3">
    <source>
        <dbReference type="Proteomes" id="UP000078090"/>
    </source>
</evidence>
<dbReference type="EMBL" id="LUUG01000066">
    <property type="protein sequence ID" value="OAI05277.1"/>
    <property type="molecule type" value="Genomic_DNA"/>
</dbReference>
<name>A0A177MHJ6_METMH</name>
<dbReference type="PANTHER" id="PTHR34219:SF5">
    <property type="entry name" value="BLR4505 PROTEIN"/>
    <property type="match status" value="1"/>
</dbReference>
<sequence length="416" mass="46372">MIAVTRQLWVLLHRYVGLVLTAFLIVVGLTGSLLAFLPELNHIFTPQLFPPVQSGTPLKAAVLAERAQALVPNALINGVNLGTPGTAIINVIPGIDPSSGKLDSLVFNQLFLNPVTGNELGHRMVGGLPDGLDNLMPFIYELHDALALGETGAWILGIVAVIWTIDCFVSLYLTLPIRRRKALLPAAFLPFARGRSKPWWQRWRPAWVVRWKASSYKLNFDLHRAGGLWLWAALLVFAWSSVGFNMKSVYVPVTQWLFDYPNPQSIWGMPTLDKPLQHPAIGWQKAQEIAERLLTEQAQLHGFTVEQPVALYLNRALGFYVYWVRSSLDIQDKGGGTVIAIDANTGEFKGLHLPTGQYSGKTVSQWLFMLHMANVFGLPYRIFVCVLGLAIVMLSVTGIIIWLRKRNVRRILQPLG</sequence>
<accession>A0A177MHJ6</accession>
<feature type="transmembrane region" description="Helical" evidence="1">
    <location>
        <begin position="153"/>
        <end position="175"/>
    </location>
</feature>
<keyword evidence="1" id="KW-1133">Transmembrane helix</keyword>
<dbReference type="Proteomes" id="UP000078090">
    <property type="component" value="Unassembled WGS sequence"/>
</dbReference>
<keyword evidence="1" id="KW-0812">Transmembrane</keyword>
<protein>
    <submittedName>
        <fullName evidence="2">Peptidase</fullName>
    </submittedName>
</protein>
<dbReference type="InterPro" id="IPR005625">
    <property type="entry name" value="PepSY-ass_TM"/>
</dbReference>
<evidence type="ECO:0000256" key="1">
    <source>
        <dbReference type="SAM" id="Phobius"/>
    </source>
</evidence>
<feature type="transmembrane region" description="Helical" evidence="1">
    <location>
        <begin position="378"/>
        <end position="403"/>
    </location>
</feature>
<dbReference type="Pfam" id="PF03929">
    <property type="entry name" value="PepSY_TM"/>
    <property type="match status" value="1"/>
</dbReference>
<gene>
    <name evidence="2" type="ORF">A1332_13620</name>
</gene>